<comment type="caution">
    <text evidence="2">The sequence shown here is derived from an EMBL/GenBank/DDBJ whole genome shotgun (WGS) entry which is preliminary data.</text>
</comment>
<gene>
    <name evidence="2" type="ORF">HXK09_02790</name>
</gene>
<accession>A0A929WVR3</accession>
<protein>
    <submittedName>
        <fullName evidence="2">WXG100 family type VII secretion target</fullName>
    </submittedName>
</protein>
<reference evidence="2" key="1">
    <citation type="submission" date="2020-04" db="EMBL/GenBank/DDBJ databases">
        <title>Deep metagenomics examines the oral microbiome during advanced dental caries in children, revealing novel taxa and co-occurrences with host molecules.</title>
        <authorList>
            <person name="Baker J.L."/>
            <person name="Morton J.T."/>
            <person name="Dinis M."/>
            <person name="Alvarez R."/>
            <person name="Tran N.C."/>
            <person name="Knight R."/>
            <person name="Edlund A."/>
        </authorList>
    </citation>
    <scope>NUCLEOTIDE SEQUENCE</scope>
    <source>
        <strain evidence="2">JCVI_30_bin.13</strain>
    </source>
</reference>
<proteinExistence type="predicted"/>
<name>A0A929WVR3_9ACTO</name>
<dbReference type="Proteomes" id="UP000759246">
    <property type="component" value="Unassembled WGS sequence"/>
</dbReference>
<evidence type="ECO:0000256" key="1">
    <source>
        <dbReference type="SAM" id="MobiDB-lite"/>
    </source>
</evidence>
<dbReference type="Gene3D" id="1.10.287.1060">
    <property type="entry name" value="ESAT-6-like"/>
    <property type="match status" value="1"/>
</dbReference>
<sequence length="183" mass="19311">MSAIGADVEQLRKAARIFRQKADYLESSISQGVSHQIGTSPWKGSDAQSFRHQWQSDLAPKVRQVAAALRTNADALTRNAAEQEKASANTGAATGGGRTATSGGAHSLGRDYLQETSDAIGWSKVPSFCWDVAGKVVDHINMGREAFNRNPSNLVPKSLIKIKGAGIIGGVFKGFGGIGSVND</sequence>
<evidence type="ECO:0000313" key="2">
    <source>
        <dbReference type="EMBL" id="MBF0966088.1"/>
    </source>
</evidence>
<dbReference type="AlphaFoldDB" id="A0A929WVR3"/>
<feature type="region of interest" description="Disordered" evidence="1">
    <location>
        <begin position="78"/>
        <end position="106"/>
    </location>
</feature>
<evidence type="ECO:0000313" key="3">
    <source>
        <dbReference type="Proteomes" id="UP000759246"/>
    </source>
</evidence>
<organism evidence="2 3">
    <name type="scientific">Actinomyces bouchesdurhonensis</name>
    <dbReference type="NCBI Taxonomy" id="1852361"/>
    <lineage>
        <taxon>Bacteria</taxon>
        <taxon>Bacillati</taxon>
        <taxon>Actinomycetota</taxon>
        <taxon>Actinomycetes</taxon>
        <taxon>Actinomycetales</taxon>
        <taxon>Actinomycetaceae</taxon>
        <taxon>Actinomyces</taxon>
    </lineage>
</organism>
<feature type="non-terminal residue" evidence="2">
    <location>
        <position position="183"/>
    </location>
</feature>
<dbReference type="InterPro" id="IPR036689">
    <property type="entry name" value="ESAT-6-like_sf"/>
</dbReference>
<dbReference type="EMBL" id="JABZGF010000046">
    <property type="protein sequence ID" value="MBF0966088.1"/>
    <property type="molecule type" value="Genomic_DNA"/>
</dbReference>
<dbReference type="SUPFAM" id="SSF140453">
    <property type="entry name" value="EsxAB dimer-like"/>
    <property type="match status" value="1"/>
</dbReference>